<dbReference type="Proteomes" id="UP000031866">
    <property type="component" value="Chromosome"/>
</dbReference>
<proteinExistence type="inferred from homology"/>
<sequence>MMIIISPAKTLDFSKFNETLPMTKPYFLNEARELVEELKKYDNFSLEKLMKISPKLAKLNTQRFQNWSESLESARQCLVAFKGEVFKGIDVGSYTMEDYFYANDNLRILSGLYGVLKPFDGINLYRLEMATRLGIGGFKNLYDYWGNKLIDNILKDIERRENKAIVNLASYEYFKAIEDIKTIGDIRVITPIFKEYRDGEYKIITIMAKRARGLMTSFIIRNKIEDLEELKEFNHDGYEFNEELSNEVDLVFTRDIHNSH</sequence>
<organism evidence="2 3">
    <name type="scientific">Clostridium beijerinckii</name>
    <name type="common">Clostridium MP</name>
    <dbReference type="NCBI Taxonomy" id="1520"/>
    <lineage>
        <taxon>Bacteria</taxon>
        <taxon>Bacillati</taxon>
        <taxon>Bacillota</taxon>
        <taxon>Clostridia</taxon>
        <taxon>Eubacteriales</taxon>
        <taxon>Clostridiaceae</taxon>
        <taxon>Clostridium</taxon>
    </lineage>
</organism>
<dbReference type="InterPro" id="IPR005583">
    <property type="entry name" value="YaaA"/>
</dbReference>
<dbReference type="GO" id="GO:0005829">
    <property type="term" value="C:cytosol"/>
    <property type="evidence" value="ECO:0007669"/>
    <property type="project" value="TreeGrafter"/>
</dbReference>
<dbReference type="KEGG" id="cbei:LF65_01878"/>
<dbReference type="PANTHER" id="PTHR30283:SF4">
    <property type="entry name" value="PEROXIDE STRESS RESISTANCE PROTEIN YAAA"/>
    <property type="match status" value="1"/>
</dbReference>
<accession>A0A0B5Q8D9</accession>
<dbReference type="HAMAP" id="MF_00652">
    <property type="entry name" value="UPF0246"/>
    <property type="match status" value="1"/>
</dbReference>
<dbReference type="RefSeq" id="WP_041895776.1">
    <property type="nucleotide sequence ID" value="NZ_CP010086.2"/>
</dbReference>
<dbReference type="NCBIfam" id="NF002542">
    <property type="entry name" value="PRK02101.1-3"/>
    <property type="match status" value="1"/>
</dbReference>
<dbReference type="AlphaFoldDB" id="A0A0B5Q8D9"/>
<dbReference type="PANTHER" id="PTHR30283">
    <property type="entry name" value="PEROXIDE STRESS RESPONSE PROTEIN YAAA"/>
    <property type="match status" value="1"/>
</dbReference>
<reference evidence="3" key="1">
    <citation type="submission" date="2014-12" db="EMBL/GenBank/DDBJ databases">
        <title>Genome sequence of Clostridium beijerinckii strain 59B.</title>
        <authorList>
            <person name="Little G.T."/>
            <person name="Minton N.P."/>
        </authorList>
    </citation>
    <scope>NUCLEOTIDE SEQUENCE [LARGE SCALE GENOMIC DNA]</scope>
    <source>
        <strain evidence="3">59B</strain>
    </source>
</reference>
<evidence type="ECO:0000313" key="2">
    <source>
        <dbReference type="EMBL" id="AJG98479.1"/>
    </source>
</evidence>
<comment type="similarity">
    <text evidence="1">Belongs to the UPF0246 family.</text>
</comment>
<dbReference type="GO" id="GO:0033194">
    <property type="term" value="P:response to hydroperoxide"/>
    <property type="evidence" value="ECO:0007669"/>
    <property type="project" value="TreeGrafter"/>
</dbReference>
<dbReference type="OrthoDB" id="9777133at2"/>
<evidence type="ECO:0000256" key="1">
    <source>
        <dbReference type="HAMAP-Rule" id="MF_00652"/>
    </source>
</evidence>
<gene>
    <name evidence="2" type="ORF">LF65_01878</name>
</gene>
<name>A0A0B5Q8D9_CLOBE</name>
<evidence type="ECO:0000313" key="3">
    <source>
        <dbReference type="Proteomes" id="UP000031866"/>
    </source>
</evidence>
<dbReference type="Pfam" id="PF03883">
    <property type="entry name" value="H2O2_YaaD"/>
    <property type="match status" value="1"/>
</dbReference>
<protein>
    <recommendedName>
        <fullName evidence="1">UPF0246 protein LF65_01878</fullName>
    </recommendedName>
</protein>
<dbReference type="EMBL" id="CP010086">
    <property type="protein sequence ID" value="AJG98479.1"/>
    <property type="molecule type" value="Genomic_DNA"/>
</dbReference>
<dbReference type="STRING" id="1520.LF65_01878"/>